<gene>
    <name evidence="4" type="ORF">EDS130_LOCUS21469</name>
    <name evidence="3" type="ORF">XAT740_LOCUS12375</name>
</gene>
<comment type="similarity">
    <text evidence="1">Belongs to the FAM221 family.</text>
</comment>
<evidence type="ECO:0000313" key="4">
    <source>
        <dbReference type="EMBL" id="CAF1128916.1"/>
    </source>
</evidence>
<dbReference type="Proteomes" id="UP000663828">
    <property type="component" value="Unassembled WGS sequence"/>
</dbReference>
<dbReference type="PANTHER" id="PTHR31214:SF3">
    <property type="entry name" value="PROTEIN FAM221B"/>
    <property type="match status" value="1"/>
</dbReference>
<evidence type="ECO:0000313" key="3">
    <source>
        <dbReference type="EMBL" id="CAF0984740.1"/>
    </source>
</evidence>
<feature type="compositionally biased region" description="Low complexity" evidence="2">
    <location>
        <begin position="352"/>
        <end position="363"/>
    </location>
</feature>
<name>A0A814R688_ADIRI</name>
<dbReference type="PANTHER" id="PTHR31214">
    <property type="entry name" value="PROTEIN FAM221A-RELATED"/>
    <property type="match status" value="1"/>
</dbReference>
<sequence>MSKLHAIPDSLPQLIYHCNFEHEFSFLHITGSQPQRAPAGYRSSSVDVPRGSASRSLVPATNSRNNALERVAQNPIRFHEENGMMVPDGYTSRVIRPAARADVVTMARAMNRDFGSKAQAMFQSEVDAAREAIEQDLYISYRQPGKDYDCYRVGSIGKCFCGHTLGEHARFTGKVRRLKCQSGGCACDAFAYIPSRPDEAGEFWLLKRPGFDPSTWRAKCRCGHAHDRHEPKYKRCKECSCSNFNSNFLCAACNNHWEQHETFIERGSEREQQKLPTGEFYMPFAELPDMQQVILTGSDAHMPSPYLDAAPRQAVQHSGGRAAALQGPNRPAIGYGQHSNASTRGDNGASQRGPARGRGPLRGNHQATEE</sequence>
<accession>A0A814R688</accession>
<dbReference type="AlphaFoldDB" id="A0A814R688"/>
<feature type="compositionally biased region" description="Polar residues" evidence="2">
    <location>
        <begin position="337"/>
        <end position="350"/>
    </location>
</feature>
<comment type="caution">
    <text evidence="4">The sequence shown here is derived from an EMBL/GenBank/DDBJ whole genome shotgun (WGS) entry which is preliminary data.</text>
</comment>
<protein>
    <submittedName>
        <fullName evidence="4">Uncharacterized protein</fullName>
    </submittedName>
</protein>
<feature type="region of interest" description="Disordered" evidence="2">
    <location>
        <begin position="311"/>
        <end position="370"/>
    </location>
</feature>
<dbReference type="EMBL" id="CAJNOR010000698">
    <property type="protein sequence ID" value="CAF0984740.1"/>
    <property type="molecule type" value="Genomic_DNA"/>
</dbReference>
<evidence type="ECO:0000256" key="1">
    <source>
        <dbReference type="ARBA" id="ARBA00011026"/>
    </source>
</evidence>
<feature type="region of interest" description="Disordered" evidence="2">
    <location>
        <begin position="34"/>
        <end position="58"/>
    </location>
</feature>
<dbReference type="InterPro" id="IPR026755">
    <property type="entry name" value="Fam221a/b"/>
</dbReference>
<organism evidence="4 6">
    <name type="scientific">Adineta ricciae</name>
    <name type="common">Rotifer</name>
    <dbReference type="NCBI Taxonomy" id="249248"/>
    <lineage>
        <taxon>Eukaryota</taxon>
        <taxon>Metazoa</taxon>
        <taxon>Spiralia</taxon>
        <taxon>Gnathifera</taxon>
        <taxon>Rotifera</taxon>
        <taxon>Eurotatoria</taxon>
        <taxon>Bdelloidea</taxon>
        <taxon>Adinetida</taxon>
        <taxon>Adinetidae</taxon>
        <taxon>Adineta</taxon>
    </lineage>
</organism>
<dbReference type="EMBL" id="CAJNOJ010000108">
    <property type="protein sequence ID" value="CAF1128916.1"/>
    <property type="molecule type" value="Genomic_DNA"/>
</dbReference>
<evidence type="ECO:0000313" key="5">
    <source>
        <dbReference type="Proteomes" id="UP000663828"/>
    </source>
</evidence>
<dbReference type="Proteomes" id="UP000663852">
    <property type="component" value="Unassembled WGS sequence"/>
</dbReference>
<evidence type="ECO:0000313" key="6">
    <source>
        <dbReference type="Proteomes" id="UP000663852"/>
    </source>
</evidence>
<proteinExistence type="inferred from homology"/>
<dbReference type="Pfam" id="PF14753">
    <property type="entry name" value="FAM221"/>
    <property type="match status" value="2"/>
</dbReference>
<keyword evidence="5" id="KW-1185">Reference proteome</keyword>
<reference evidence="4" key="1">
    <citation type="submission" date="2021-02" db="EMBL/GenBank/DDBJ databases">
        <authorList>
            <person name="Nowell W R."/>
        </authorList>
    </citation>
    <scope>NUCLEOTIDE SEQUENCE</scope>
</reference>
<dbReference type="OrthoDB" id="196393at2759"/>
<evidence type="ECO:0000256" key="2">
    <source>
        <dbReference type="SAM" id="MobiDB-lite"/>
    </source>
</evidence>